<comment type="caution">
    <text evidence="6">The sequence shown here is derived from an EMBL/GenBank/DDBJ whole genome shotgun (WGS) entry which is preliminary data.</text>
</comment>
<sequence>MPRPAGRSRLSAADWAEAALAALREGGGLAAIAIEPLAAGLGATKGSFYWHFANREALIEAALARWETSQTEEVIAALGQERDPLARIRELFSTATEMATRDATELVLLAEAAHPQVAAVLRRVVTRRLDYLTGLFVELGLDAAEARIRSVQTYSGYLGRAQLARAVPDVMSHGEDNRRYLDAVLESLLGR</sequence>
<evidence type="ECO:0000256" key="3">
    <source>
        <dbReference type="ARBA" id="ARBA00023163"/>
    </source>
</evidence>
<keyword evidence="7" id="KW-1185">Reference proteome</keyword>
<feature type="DNA-binding region" description="H-T-H motif" evidence="4">
    <location>
        <begin position="33"/>
        <end position="52"/>
    </location>
</feature>
<dbReference type="Pfam" id="PF00440">
    <property type="entry name" value="TetR_N"/>
    <property type="match status" value="1"/>
</dbReference>
<gene>
    <name evidence="6" type="ORF">RM779_16380</name>
</gene>
<organism evidence="6 7">
    <name type="scientific">Streptomyces johnsoniae</name>
    <dbReference type="NCBI Taxonomy" id="3075532"/>
    <lineage>
        <taxon>Bacteria</taxon>
        <taxon>Bacillati</taxon>
        <taxon>Actinomycetota</taxon>
        <taxon>Actinomycetes</taxon>
        <taxon>Kitasatosporales</taxon>
        <taxon>Streptomycetaceae</taxon>
        <taxon>Streptomyces</taxon>
    </lineage>
</organism>
<dbReference type="PANTHER" id="PTHR47506">
    <property type="entry name" value="TRANSCRIPTIONAL REGULATORY PROTEIN"/>
    <property type="match status" value="1"/>
</dbReference>
<evidence type="ECO:0000313" key="6">
    <source>
        <dbReference type="EMBL" id="MDT0444158.1"/>
    </source>
</evidence>
<name>A0ABU2S5A0_9ACTN</name>
<keyword evidence="2 4" id="KW-0238">DNA-binding</keyword>
<evidence type="ECO:0000256" key="1">
    <source>
        <dbReference type="ARBA" id="ARBA00023015"/>
    </source>
</evidence>
<dbReference type="RefSeq" id="WP_311618432.1">
    <property type="nucleotide sequence ID" value="NZ_JAVREV010000008.1"/>
</dbReference>
<evidence type="ECO:0000259" key="5">
    <source>
        <dbReference type="PROSITE" id="PS50977"/>
    </source>
</evidence>
<dbReference type="Proteomes" id="UP001183615">
    <property type="component" value="Unassembled WGS sequence"/>
</dbReference>
<dbReference type="SUPFAM" id="SSF46689">
    <property type="entry name" value="Homeodomain-like"/>
    <property type="match status" value="1"/>
</dbReference>
<dbReference type="PROSITE" id="PS50977">
    <property type="entry name" value="HTH_TETR_2"/>
    <property type="match status" value="1"/>
</dbReference>
<dbReference type="InterPro" id="IPR009057">
    <property type="entry name" value="Homeodomain-like_sf"/>
</dbReference>
<dbReference type="PANTHER" id="PTHR47506:SF1">
    <property type="entry name" value="HTH-TYPE TRANSCRIPTIONAL REGULATOR YJDC"/>
    <property type="match status" value="1"/>
</dbReference>
<accession>A0ABU2S5A0</accession>
<dbReference type="InterPro" id="IPR001647">
    <property type="entry name" value="HTH_TetR"/>
</dbReference>
<keyword evidence="1" id="KW-0805">Transcription regulation</keyword>
<dbReference type="EMBL" id="JAVREV010000008">
    <property type="protein sequence ID" value="MDT0444158.1"/>
    <property type="molecule type" value="Genomic_DNA"/>
</dbReference>
<evidence type="ECO:0000313" key="7">
    <source>
        <dbReference type="Proteomes" id="UP001183615"/>
    </source>
</evidence>
<feature type="domain" description="HTH tetR-type" evidence="5">
    <location>
        <begin position="9"/>
        <end position="70"/>
    </location>
</feature>
<keyword evidence="3" id="KW-0804">Transcription</keyword>
<reference evidence="7" key="1">
    <citation type="submission" date="2023-07" db="EMBL/GenBank/DDBJ databases">
        <title>30 novel species of actinomycetes from the DSMZ collection.</title>
        <authorList>
            <person name="Nouioui I."/>
        </authorList>
    </citation>
    <scope>NUCLEOTIDE SEQUENCE [LARGE SCALE GENOMIC DNA]</scope>
    <source>
        <strain evidence="7">DSM 41886</strain>
    </source>
</reference>
<dbReference type="Gene3D" id="1.10.357.10">
    <property type="entry name" value="Tetracycline Repressor, domain 2"/>
    <property type="match status" value="1"/>
</dbReference>
<protein>
    <submittedName>
        <fullName evidence="6">TetR/AcrR family transcriptional regulator</fullName>
    </submittedName>
</protein>
<evidence type="ECO:0000256" key="2">
    <source>
        <dbReference type="ARBA" id="ARBA00023125"/>
    </source>
</evidence>
<evidence type="ECO:0000256" key="4">
    <source>
        <dbReference type="PROSITE-ProRule" id="PRU00335"/>
    </source>
</evidence>
<proteinExistence type="predicted"/>